<comment type="function">
    <text evidence="5">Regulates CDK7, the catalytic subunit of the CDK-activating kinase (CAK) enzymatic complex. CAK activates the cyclin-associated kinases CDK1, CDK2, CDK4 and CDK6 by threonine phosphorylation. CAK complexed to the core-TFIIH basal transcription factor activates RNA polymerase II by serine phosphorylation of the repetitive C-terminal domain (CTD) of its large subunit (POLR2A), allowing its escape from the promoter and elongation of the transcripts. Involved in cell cycle control and in RNA transcription by RNA polymerase II. Its expression and activity are constant throughout the cell cycle.</text>
</comment>
<dbReference type="CDD" id="cd20524">
    <property type="entry name" value="CYCLIN_CCNH_rpt1"/>
    <property type="match status" value="1"/>
</dbReference>
<dbReference type="Gene3D" id="1.10.472.10">
    <property type="entry name" value="Cyclin-like"/>
    <property type="match status" value="2"/>
</dbReference>
<evidence type="ECO:0000313" key="9">
    <source>
        <dbReference type="EnsemblMetazoa" id="AQUA008707-PA"/>
    </source>
</evidence>
<dbReference type="EnsemblMetazoa" id="AQUA008707-RA">
    <property type="protein sequence ID" value="AQUA008707-PA"/>
    <property type="gene ID" value="AQUA008707"/>
</dbReference>
<dbReference type="FunFam" id="1.10.472.10:FF:000088">
    <property type="entry name" value="Cyclin-H"/>
    <property type="match status" value="1"/>
</dbReference>
<dbReference type="GO" id="GO:0006351">
    <property type="term" value="P:DNA-templated transcription"/>
    <property type="evidence" value="ECO:0007669"/>
    <property type="project" value="InterPro"/>
</dbReference>
<dbReference type="CDD" id="cd20525">
    <property type="entry name" value="CYCLIN_CCNH_rpt2"/>
    <property type="match status" value="1"/>
</dbReference>
<evidence type="ECO:0000256" key="5">
    <source>
        <dbReference type="ARBA" id="ARBA00025343"/>
    </source>
</evidence>
<dbReference type="InterPro" id="IPR006671">
    <property type="entry name" value="Cyclin_N"/>
</dbReference>
<comment type="similarity">
    <text evidence="1">Belongs to the cyclin family. Cyclin C subfamily.</text>
</comment>
<dbReference type="InterPro" id="IPR043198">
    <property type="entry name" value="Cyclin/Ssn8"/>
</dbReference>
<dbReference type="Pfam" id="PF16899">
    <property type="entry name" value="Cyclin_C_2"/>
    <property type="match status" value="1"/>
</dbReference>
<evidence type="ECO:0000256" key="3">
    <source>
        <dbReference type="ARBA" id="ARBA00023127"/>
    </source>
</evidence>
<protein>
    <recommendedName>
        <fullName evidence="2">Cyclin-H</fullName>
    </recommendedName>
</protein>
<comment type="subunit">
    <text evidence="6">Associates primarily with CDK7 and MAT1 to form the CAK complex. CAK can further associate with the core-TFIIH to form the TFIIH basal transcription factor.</text>
</comment>
<feature type="domain" description="Cyclin-like" evidence="8">
    <location>
        <begin position="200"/>
        <end position="293"/>
    </location>
</feature>
<dbReference type="GO" id="GO:0006357">
    <property type="term" value="P:regulation of transcription by RNA polymerase II"/>
    <property type="evidence" value="ECO:0007669"/>
    <property type="project" value="InterPro"/>
</dbReference>
<dbReference type="Proteomes" id="UP000076407">
    <property type="component" value="Unassembled WGS sequence"/>
</dbReference>
<feature type="domain" description="Cyclin-like" evidence="8">
    <location>
        <begin position="96"/>
        <end position="183"/>
    </location>
</feature>
<keyword evidence="10" id="KW-1185">Reference proteome</keyword>
<keyword evidence="3 7" id="KW-0195">Cyclin</keyword>
<dbReference type="GO" id="GO:0070985">
    <property type="term" value="C:transcription factor TFIIK complex"/>
    <property type="evidence" value="ECO:0007669"/>
    <property type="project" value="InterPro"/>
</dbReference>
<dbReference type="InterPro" id="IPR031658">
    <property type="entry name" value="Cyclin_C_2"/>
</dbReference>
<evidence type="ECO:0000313" key="10">
    <source>
        <dbReference type="Proteomes" id="UP000076407"/>
    </source>
</evidence>
<dbReference type="SMART" id="SM00385">
    <property type="entry name" value="CYCLIN"/>
    <property type="match status" value="2"/>
</dbReference>
<evidence type="ECO:0000256" key="4">
    <source>
        <dbReference type="ARBA" id="ARBA00023306"/>
    </source>
</evidence>
<dbReference type="AlphaFoldDB" id="A0A182XFU7"/>
<organism evidence="9 10">
    <name type="scientific">Anopheles quadriannulatus</name>
    <name type="common">Mosquito</name>
    <dbReference type="NCBI Taxonomy" id="34691"/>
    <lineage>
        <taxon>Eukaryota</taxon>
        <taxon>Metazoa</taxon>
        <taxon>Ecdysozoa</taxon>
        <taxon>Arthropoda</taxon>
        <taxon>Hexapoda</taxon>
        <taxon>Insecta</taxon>
        <taxon>Pterygota</taxon>
        <taxon>Neoptera</taxon>
        <taxon>Endopterygota</taxon>
        <taxon>Diptera</taxon>
        <taxon>Nematocera</taxon>
        <taxon>Culicoidea</taxon>
        <taxon>Culicidae</taxon>
        <taxon>Anophelinae</taxon>
        <taxon>Anopheles</taxon>
    </lineage>
</organism>
<dbReference type="NCBIfam" id="TIGR00569">
    <property type="entry name" value="ccl1"/>
    <property type="match status" value="1"/>
</dbReference>
<dbReference type="GO" id="GO:0016538">
    <property type="term" value="F:cyclin-dependent protein serine/threonine kinase regulator activity"/>
    <property type="evidence" value="ECO:0007669"/>
    <property type="project" value="InterPro"/>
</dbReference>
<dbReference type="STRING" id="34691.A0A182XFU7"/>
<evidence type="ECO:0000259" key="8">
    <source>
        <dbReference type="SMART" id="SM00385"/>
    </source>
</evidence>
<dbReference type="VEuPathDB" id="VectorBase:AQUA008707"/>
<reference evidence="9" key="1">
    <citation type="submission" date="2020-05" db="UniProtKB">
        <authorList>
            <consortium name="EnsemblMetazoa"/>
        </authorList>
    </citation>
    <scope>IDENTIFICATION</scope>
    <source>
        <strain evidence="9">SANGQUA</strain>
    </source>
</reference>
<dbReference type="FunFam" id="1.10.472.10:FF:000029">
    <property type="entry name" value="Cyclin h"/>
    <property type="match status" value="1"/>
</dbReference>
<dbReference type="InterPro" id="IPR013763">
    <property type="entry name" value="Cyclin-like_dom"/>
</dbReference>
<name>A0A182XFU7_ANOQN</name>
<dbReference type="InterPro" id="IPR027081">
    <property type="entry name" value="CyclinH/Ccl1"/>
</dbReference>
<keyword evidence="4" id="KW-0131">Cell cycle</keyword>
<dbReference type="Pfam" id="PF00134">
    <property type="entry name" value="Cyclin_N"/>
    <property type="match status" value="1"/>
</dbReference>
<accession>A0A182XFU7</accession>
<evidence type="ECO:0000256" key="7">
    <source>
        <dbReference type="RuleBase" id="RU000383"/>
    </source>
</evidence>
<evidence type="ECO:0000256" key="1">
    <source>
        <dbReference type="ARBA" id="ARBA00008638"/>
    </source>
</evidence>
<proteinExistence type="inferred from homology"/>
<dbReference type="PANTHER" id="PTHR10026">
    <property type="entry name" value="CYCLIN"/>
    <property type="match status" value="1"/>
</dbReference>
<sequence length="367" mass="42538">KTCHARRCVKRCFGLASGRSGHETLTQQPQTRGKMYSLSSQKKFWTFKTEQELAELRVKQNVRFIAKHGASMTEEQRQAHFLSADEERLLLKQYELQLKEFCKRFEPPMPKYVVGTAFHYFKRFYLNNSSMDYHPKEILATCVYLACKVEEFNVSIAQFVANIKGDRVKAMDIILSNELLLMQELNYYLTIHNPMRPIEGFLIDIKTRCNMSNPDRLRPGIEDFIDKTFLTDAPLMYAPSQIALAAVLHAASKEQENLDSYVTESLFGSAKDKLPVLIEAVRRVRSMVRTIELPPKDRVRFLEKKLEKCRNQENNPDSQIYKQRMKKMYEDEDDLDVMGSSYHMNVSDASLDVSQLNTTNPANMTID</sequence>
<dbReference type="InterPro" id="IPR036915">
    <property type="entry name" value="Cyclin-like_sf"/>
</dbReference>
<evidence type="ECO:0000256" key="6">
    <source>
        <dbReference type="ARBA" id="ARBA00026042"/>
    </source>
</evidence>
<evidence type="ECO:0000256" key="2">
    <source>
        <dbReference type="ARBA" id="ARBA00019496"/>
    </source>
</evidence>
<dbReference type="SUPFAM" id="SSF47954">
    <property type="entry name" value="Cyclin-like"/>
    <property type="match status" value="2"/>
</dbReference>